<evidence type="ECO:0000256" key="9">
    <source>
        <dbReference type="ARBA" id="ARBA00023242"/>
    </source>
</evidence>
<keyword evidence="4" id="KW-0862">Zinc</keyword>
<dbReference type="InterPro" id="IPR013088">
    <property type="entry name" value="Znf_NHR/GATA"/>
</dbReference>
<accession>A0A5K3EKH4</accession>
<feature type="compositionally biased region" description="Low complexity" evidence="10">
    <location>
        <begin position="105"/>
        <end position="124"/>
    </location>
</feature>
<keyword evidence="6" id="KW-0238">DNA-binding</keyword>
<dbReference type="AlphaFoldDB" id="A0A5K3EKH4"/>
<evidence type="ECO:0000313" key="12">
    <source>
        <dbReference type="WBParaSite" id="MCU_001231-RB"/>
    </source>
</evidence>
<organism evidence="12">
    <name type="scientific">Mesocestoides corti</name>
    <name type="common">Flatworm</name>
    <dbReference type="NCBI Taxonomy" id="53468"/>
    <lineage>
        <taxon>Eukaryota</taxon>
        <taxon>Metazoa</taxon>
        <taxon>Spiralia</taxon>
        <taxon>Lophotrochozoa</taxon>
        <taxon>Platyhelminthes</taxon>
        <taxon>Cestoda</taxon>
        <taxon>Eucestoda</taxon>
        <taxon>Cyclophyllidea</taxon>
        <taxon>Mesocestoididae</taxon>
        <taxon>Mesocestoides</taxon>
    </lineage>
</organism>
<evidence type="ECO:0000256" key="8">
    <source>
        <dbReference type="ARBA" id="ARBA00023170"/>
    </source>
</evidence>
<feature type="region of interest" description="Disordered" evidence="10">
    <location>
        <begin position="161"/>
        <end position="210"/>
    </location>
</feature>
<evidence type="ECO:0000256" key="4">
    <source>
        <dbReference type="ARBA" id="ARBA00022833"/>
    </source>
</evidence>
<keyword evidence="9" id="KW-0539">Nucleus</keyword>
<evidence type="ECO:0000256" key="5">
    <source>
        <dbReference type="ARBA" id="ARBA00023015"/>
    </source>
</evidence>
<dbReference type="GO" id="GO:0000978">
    <property type="term" value="F:RNA polymerase II cis-regulatory region sequence-specific DNA binding"/>
    <property type="evidence" value="ECO:0007669"/>
    <property type="project" value="TreeGrafter"/>
</dbReference>
<proteinExistence type="predicted"/>
<feature type="region of interest" description="Disordered" evidence="10">
    <location>
        <begin position="103"/>
        <end position="130"/>
    </location>
</feature>
<keyword evidence="8" id="KW-0675">Receptor</keyword>
<dbReference type="SMART" id="SM00399">
    <property type="entry name" value="ZnF_C4"/>
    <property type="match status" value="1"/>
</dbReference>
<dbReference type="PANTHER" id="PTHR45805:SF2">
    <property type="entry name" value="NUCLEAR HORMONE RECEPTOR HR3-RELATED"/>
    <property type="match status" value="1"/>
</dbReference>
<comment type="subcellular location">
    <subcellularLocation>
        <location evidence="1">Nucleus</location>
    </subcellularLocation>
</comment>
<dbReference type="GO" id="GO:0005634">
    <property type="term" value="C:nucleus"/>
    <property type="evidence" value="ECO:0007669"/>
    <property type="project" value="UniProtKB-SubCell"/>
</dbReference>
<reference evidence="12" key="1">
    <citation type="submission" date="2019-11" db="UniProtKB">
        <authorList>
            <consortium name="WormBaseParasite"/>
        </authorList>
    </citation>
    <scope>IDENTIFICATION</scope>
</reference>
<keyword evidence="7" id="KW-0804">Transcription</keyword>
<keyword evidence="2" id="KW-0479">Metal-binding</keyword>
<keyword evidence="5" id="KW-0805">Transcription regulation</keyword>
<dbReference type="Pfam" id="PF00105">
    <property type="entry name" value="zf-C4"/>
    <property type="match status" value="1"/>
</dbReference>
<evidence type="ECO:0000256" key="10">
    <source>
        <dbReference type="SAM" id="MobiDB-lite"/>
    </source>
</evidence>
<evidence type="ECO:0000256" key="2">
    <source>
        <dbReference type="ARBA" id="ARBA00022723"/>
    </source>
</evidence>
<protein>
    <submittedName>
        <fullName evidence="12">Nuclear receptor domain-containing protein</fullName>
    </submittedName>
</protein>
<dbReference type="SUPFAM" id="SSF57716">
    <property type="entry name" value="Glucocorticoid receptor-like (DNA-binding domain)"/>
    <property type="match status" value="1"/>
</dbReference>
<evidence type="ECO:0000256" key="1">
    <source>
        <dbReference type="ARBA" id="ARBA00004123"/>
    </source>
</evidence>
<dbReference type="PANTHER" id="PTHR45805">
    <property type="entry name" value="NUCLEAR HORMONE RECEPTOR HR3-RELATED"/>
    <property type="match status" value="1"/>
</dbReference>
<evidence type="ECO:0000256" key="3">
    <source>
        <dbReference type="ARBA" id="ARBA00022771"/>
    </source>
</evidence>
<dbReference type="WBParaSite" id="MCU_001231-RB">
    <property type="protein sequence ID" value="MCU_001231-RB"/>
    <property type="gene ID" value="MCU_001231"/>
</dbReference>
<dbReference type="PROSITE" id="PS51030">
    <property type="entry name" value="NUCLEAR_REC_DBD_2"/>
    <property type="match status" value="1"/>
</dbReference>
<evidence type="ECO:0000256" key="7">
    <source>
        <dbReference type="ARBA" id="ARBA00023163"/>
    </source>
</evidence>
<feature type="domain" description="Nuclear receptor" evidence="11">
    <location>
        <begin position="1"/>
        <end position="77"/>
    </location>
</feature>
<dbReference type="CDD" id="cd06916">
    <property type="entry name" value="NR_DBD_like"/>
    <property type="match status" value="1"/>
</dbReference>
<name>A0A5K3EKH4_MESCO</name>
<dbReference type="PROSITE" id="PS00031">
    <property type="entry name" value="NUCLEAR_REC_DBD_1"/>
    <property type="match status" value="1"/>
</dbReference>
<dbReference type="GO" id="GO:0008270">
    <property type="term" value="F:zinc ion binding"/>
    <property type="evidence" value="ECO:0007669"/>
    <property type="project" value="UniProtKB-KW"/>
</dbReference>
<evidence type="ECO:0000256" key="6">
    <source>
        <dbReference type="ARBA" id="ARBA00023125"/>
    </source>
</evidence>
<dbReference type="PRINTS" id="PR00047">
    <property type="entry name" value="STROIDFINGER"/>
</dbReference>
<sequence>MLCLVCGDTASGIHYGVLSCEGCKGFFRRALQDKRAHLRKCIRQDCCKISLKTRNHCQPCRLRRCLELGMSREAAKLGRRSRKTWKHLDLSIALHGQHLGEVEDGGSLPATAAASAPGGPQSGPKFTSSLEPMRLKPRIFEDGNSPLGSDATFTALSSIPSVETSASGGSGGDWVSTPVPAPGIDEEYFAISGQKGVNTGPPNTPGPHLG</sequence>
<dbReference type="Gene3D" id="3.30.50.10">
    <property type="entry name" value="Erythroid Transcription Factor GATA-1, subunit A"/>
    <property type="match status" value="1"/>
</dbReference>
<dbReference type="InterPro" id="IPR001628">
    <property type="entry name" value="Znf_hrmn_rcpt"/>
</dbReference>
<evidence type="ECO:0000259" key="11">
    <source>
        <dbReference type="PROSITE" id="PS51030"/>
    </source>
</evidence>
<keyword evidence="3" id="KW-0863">Zinc-finger</keyword>
<dbReference type="GO" id="GO:0004879">
    <property type="term" value="F:nuclear receptor activity"/>
    <property type="evidence" value="ECO:0007669"/>
    <property type="project" value="TreeGrafter"/>
</dbReference>